<evidence type="ECO:0000256" key="6">
    <source>
        <dbReference type="RuleBase" id="RU004466"/>
    </source>
</evidence>
<dbReference type="SUPFAM" id="SSF48576">
    <property type="entry name" value="Terpenoid synthases"/>
    <property type="match status" value="1"/>
</dbReference>
<keyword evidence="4" id="KW-0479">Metal-binding</keyword>
<dbReference type="KEGG" id="kme:H0A61_00076"/>
<dbReference type="InterPro" id="IPR000092">
    <property type="entry name" value="Polyprenyl_synt"/>
</dbReference>
<dbReference type="InterPro" id="IPR033749">
    <property type="entry name" value="Polyprenyl_synt_CS"/>
</dbReference>
<evidence type="ECO:0000313" key="8">
    <source>
        <dbReference type="Proteomes" id="UP000662904"/>
    </source>
</evidence>
<sequence>MDSFWNEYPEIKEELYRIIRIMKENVRCSQKTIETALLNLIDSGGKLIRPAFVLLSGKFGRYDSEKLCRLGAVIEMIHMATLIHDDIVDDAGLRRGNITIQSKYGKDYAVFMGDFLFARCFNLLSDDICIANIRNVSKVVSRICTGEIEQFSSRYSFNISVKNYLKRIAAKTAALFSLSCYIGGTESGCDETLSKQLAKVGYNIGMAFQIIDDILDYIGDQNTVKKPVGSDLRQGIFTLPLIYALQMDNKELLRIMSEKDYSDDNVLKIIEIVKELNCIGKAKATAKKYTNRAFIHISKLPDNNSKSIFMDIAEKLLKREY</sequence>
<dbReference type="PROSITE" id="PS00444">
    <property type="entry name" value="POLYPRENYL_SYNTHASE_2"/>
    <property type="match status" value="1"/>
</dbReference>
<evidence type="ECO:0000256" key="1">
    <source>
        <dbReference type="ARBA" id="ARBA00001946"/>
    </source>
</evidence>
<dbReference type="PANTHER" id="PTHR12001:SF69">
    <property type="entry name" value="ALL TRANS-POLYPRENYL-DIPHOSPHATE SYNTHASE PDSS1"/>
    <property type="match status" value="1"/>
</dbReference>
<keyword evidence="8" id="KW-1185">Reference proteome</keyword>
<evidence type="ECO:0000256" key="3">
    <source>
        <dbReference type="ARBA" id="ARBA00022679"/>
    </source>
</evidence>
<dbReference type="CDD" id="cd00685">
    <property type="entry name" value="Trans_IPPS_HT"/>
    <property type="match status" value="1"/>
</dbReference>
<dbReference type="PROSITE" id="PS00723">
    <property type="entry name" value="POLYPRENYL_SYNTHASE_1"/>
    <property type="match status" value="1"/>
</dbReference>
<dbReference type="Proteomes" id="UP000662904">
    <property type="component" value="Chromosome"/>
</dbReference>
<dbReference type="InterPro" id="IPR008949">
    <property type="entry name" value="Isoprenoid_synthase_dom_sf"/>
</dbReference>
<evidence type="ECO:0000256" key="4">
    <source>
        <dbReference type="ARBA" id="ARBA00022723"/>
    </source>
</evidence>
<dbReference type="PANTHER" id="PTHR12001">
    <property type="entry name" value="GERANYLGERANYL PYROPHOSPHATE SYNTHASE"/>
    <property type="match status" value="1"/>
</dbReference>
<evidence type="ECO:0000256" key="2">
    <source>
        <dbReference type="ARBA" id="ARBA00006706"/>
    </source>
</evidence>
<dbReference type="EC" id="2.5.1.30" evidence="7"/>
<dbReference type="AlphaFoldDB" id="A0A8A0RJE1"/>
<name>A0A8A0RJE1_9FIRM</name>
<dbReference type="RefSeq" id="WP_206708015.1">
    <property type="nucleotide sequence ID" value="NZ_CP059066.1"/>
</dbReference>
<keyword evidence="3 6" id="KW-0808">Transferase</keyword>
<proteinExistence type="inferred from homology"/>
<dbReference type="Gene3D" id="1.10.600.10">
    <property type="entry name" value="Farnesyl Diphosphate Synthase"/>
    <property type="match status" value="1"/>
</dbReference>
<dbReference type="GO" id="GO:0000010">
    <property type="term" value="F:heptaprenyl diphosphate synthase activity"/>
    <property type="evidence" value="ECO:0007669"/>
    <property type="project" value="UniProtKB-EC"/>
</dbReference>
<organism evidence="7 8">
    <name type="scientific">Koleobacter methoxysyntrophicus</name>
    <dbReference type="NCBI Taxonomy" id="2751313"/>
    <lineage>
        <taxon>Bacteria</taxon>
        <taxon>Bacillati</taxon>
        <taxon>Bacillota</taxon>
        <taxon>Clostridia</taxon>
        <taxon>Koleobacterales</taxon>
        <taxon>Koleobacteraceae</taxon>
        <taxon>Koleobacter</taxon>
    </lineage>
</organism>
<comment type="cofactor">
    <cofactor evidence="1">
        <name>Mg(2+)</name>
        <dbReference type="ChEBI" id="CHEBI:18420"/>
    </cofactor>
</comment>
<dbReference type="EMBL" id="CP059066">
    <property type="protein sequence ID" value="QSQ07760.1"/>
    <property type="molecule type" value="Genomic_DNA"/>
</dbReference>
<gene>
    <name evidence="7" type="primary">hepT</name>
    <name evidence="7" type="ORF">H0A61_00076</name>
</gene>
<keyword evidence="5" id="KW-0460">Magnesium</keyword>
<evidence type="ECO:0000313" key="7">
    <source>
        <dbReference type="EMBL" id="QSQ07760.1"/>
    </source>
</evidence>
<evidence type="ECO:0000256" key="5">
    <source>
        <dbReference type="ARBA" id="ARBA00022842"/>
    </source>
</evidence>
<accession>A0A8A0RJE1</accession>
<protein>
    <submittedName>
        <fullName evidence="7">Heptaprenyl diphosphate synthase component 2</fullName>
        <ecNumber evidence="7">2.5.1.30</ecNumber>
    </submittedName>
</protein>
<reference evidence="7" key="1">
    <citation type="submission" date="2020-07" db="EMBL/GenBank/DDBJ databases">
        <title>Koleobacter methoxysyntrophicus gen. nov., sp. nov., a novel anaerobic bacterium isolated from deep subsurface oil field and proposal of Koleobacterales ord. nov. in the phylum Firmicutes.</title>
        <authorList>
            <person name="Sakamoto S."/>
            <person name="Tamaki H."/>
        </authorList>
    </citation>
    <scope>NUCLEOTIDE SEQUENCE</scope>
    <source>
        <strain evidence="7">NRmbB1</strain>
    </source>
</reference>
<dbReference type="GO" id="GO:0046872">
    <property type="term" value="F:metal ion binding"/>
    <property type="evidence" value="ECO:0007669"/>
    <property type="project" value="UniProtKB-KW"/>
</dbReference>
<dbReference type="SFLD" id="SFLDS00005">
    <property type="entry name" value="Isoprenoid_Synthase_Type_I"/>
    <property type="match status" value="1"/>
</dbReference>
<comment type="similarity">
    <text evidence="2 6">Belongs to the FPP/GGPP synthase family.</text>
</comment>
<dbReference type="Pfam" id="PF00348">
    <property type="entry name" value="polyprenyl_synt"/>
    <property type="match status" value="1"/>
</dbReference>
<dbReference type="GO" id="GO:0008299">
    <property type="term" value="P:isoprenoid biosynthetic process"/>
    <property type="evidence" value="ECO:0007669"/>
    <property type="project" value="InterPro"/>
</dbReference>